<keyword evidence="4" id="KW-1185">Reference proteome</keyword>
<dbReference type="EMBL" id="BAAAFZ010000024">
    <property type="protein sequence ID" value="GAA0581880.1"/>
    <property type="molecule type" value="Genomic_DNA"/>
</dbReference>
<protein>
    <submittedName>
        <fullName evidence="3">AAA family ATPase</fullName>
    </submittedName>
</protein>
<dbReference type="PANTHER" id="PTHR43384">
    <property type="entry name" value="SEPTUM SITE-DETERMINING PROTEIN MIND HOMOLOG, CHLOROPLASTIC-RELATED"/>
    <property type="match status" value="1"/>
</dbReference>
<reference evidence="4" key="1">
    <citation type="journal article" date="2019" name="Int. J. Syst. Evol. Microbiol.">
        <title>The Global Catalogue of Microorganisms (GCM) 10K type strain sequencing project: providing services to taxonomists for standard genome sequencing and annotation.</title>
        <authorList>
            <consortium name="The Broad Institute Genomics Platform"/>
            <consortium name="The Broad Institute Genome Sequencing Center for Infectious Disease"/>
            <person name="Wu L."/>
            <person name="Ma J."/>
        </authorList>
    </citation>
    <scope>NUCLEOTIDE SEQUENCE [LARGE SCALE GENOMIC DNA]</scope>
    <source>
        <strain evidence="4">JCM 9933</strain>
    </source>
</reference>
<dbReference type="PANTHER" id="PTHR43384:SF6">
    <property type="entry name" value="SEPTUM SITE-DETERMINING PROTEIN MIND HOMOLOG, CHLOROPLASTIC"/>
    <property type="match status" value="1"/>
</dbReference>
<dbReference type="RefSeq" id="WP_343895171.1">
    <property type="nucleotide sequence ID" value="NZ_BAAAFZ010000024.1"/>
</dbReference>
<accession>A0ABP3Q344</accession>
<dbReference type="Gene3D" id="3.40.50.2300">
    <property type="match status" value="1"/>
</dbReference>
<dbReference type="SUPFAM" id="SSF52540">
    <property type="entry name" value="P-loop containing nucleoside triphosphate hydrolases"/>
    <property type="match status" value="1"/>
</dbReference>
<sequence length="405" mass="42926">MAASDTVAASRPAGAESSSDRVPFLAYINDDESEATLRMGLSDHLESIAVRRGGIRAAIRALERERTPRVLVVDLSDEDDPVGALDGLAAVCEPDVTVLAIGNQGNIEFYREITRGLGVSEYLTKPLTRDNVARLFGARVAGLAERPSQRAGHVVAVCGVRGGVGTTTVAINLALQVAELTRSHVGILDLHLRSGTAATMLSARCSAGLRVALEQADRVDALFVDRASVKISDRVRLLAADEGPEADVAPTAEGVTRLLELLRTRCNIIVVDLRYPPGPMERQVLAVARQRVLVMRPDVASVRDVAAAKKLMAKIPNSAPVLTVLNRAGSPGALKTAMVTEGLGFAPDVVVPDLPRHLPRAANLGRPALKDSPALSRALAPLSQEVGGTRAVKAGSWLDRFRKGK</sequence>
<dbReference type="InterPro" id="IPR027417">
    <property type="entry name" value="P-loop_NTPase"/>
</dbReference>
<gene>
    <name evidence="3" type="ORF">GCM10009416_20430</name>
</gene>
<evidence type="ECO:0000313" key="4">
    <source>
        <dbReference type="Proteomes" id="UP001501588"/>
    </source>
</evidence>
<dbReference type="InterPro" id="IPR050625">
    <property type="entry name" value="ParA/MinD_ATPase"/>
</dbReference>
<name>A0ABP3Q344_9PROT</name>
<keyword evidence="2" id="KW-0067">ATP-binding</keyword>
<evidence type="ECO:0000256" key="2">
    <source>
        <dbReference type="ARBA" id="ARBA00022840"/>
    </source>
</evidence>
<dbReference type="Proteomes" id="UP001501588">
    <property type="component" value="Unassembled WGS sequence"/>
</dbReference>
<keyword evidence="1" id="KW-0547">Nucleotide-binding</keyword>
<evidence type="ECO:0000313" key="3">
    <source>
        <dbReference type="EMBL" id="GAA0581880.1"/>
    </source>
</evidence>
<dbReference type="Gene3D" id="3.40.50.300">
    <property type="entry name" value="P-loop containing nucleotide triphosphate hydrolases"/>
    <property type="match status" value="1"/>
</dbReference>
<proteinExistence type="predicted"/>
<evidence type="ECO:0000256" key="1">
    <source>
        <dbReference type="ARBA" id="ARBA00022741"/>
    </source>
</evidence>
<comment type="caution">
    <text evidence="3">The sequence shown here is derived from an EMBL/GenBank/DDBJ whole genome shotgun (WGS) entry which is preliminary data.</text>
</comment>
<organism evidence="3 4">
    <name type="scientific">Craurococcus roseus</name>
    <dbReference type="NCBI Taxonomy" id="77585"/>
    <lineage>
        <taxon>Bacteria</taxon>
        <taxon>Pseudomonadati</taxon>
        <taxon>Pseudomonadota</taxon>
        <taxon>Alphaproteobacteria</taxon>
        <taxon>Acetobacterales</taxon>
        <taxon>Acetobacteraceae</taxon>
        <taxon>Craurococcus</taxon>
    </lineage>
</organism>